<dbReference type="Proteomes" id="UP001164929">
    <property type="component" value="Chromosome 10"/>
</dbReference>
<dbReference type="EMBL" id="JAQIZT010000010">
    <property type="protein sequence ID" value="KAJ6982601.1"/>
    <property type="molecule type" value="Genomic_DNA"/>
</dbReference>
<accession>A0AAD6MBR2</accession>
<evidence type="ECO:0000313" key="2">
    <source>
        <dbReference type="Proteomes" id="UP001164929"/>
    </source>
</evidence>
<name>A0AAD6MBR2_9ROSI</name>
<organism evidence="1 2">
    <name type="scientific">Populus alba x Populus x berolinensis</name>
    <dbReference type="NCBI Taxonomy" id="444605"/>
    <lineage>
        <taxon>Eukaryota</taxon>
        <taxon>Viridiplantae</taxon>
        <taxon>Streptophyta</taxon>
        <taxon>Embryophyta</taxon>
        <taxon>Tracheophyta</taxon>
        <taxon>Spermatophyta</taxon>
        <taxon>Magnoliopsida</taxon>
        <taxon>eudicotyledons</taxon>
        <taxon>Gunneridae</taxon>
        <taxon>Pentapetalae</taxon>
        <taxon>rosids</taxon>
        <taxon>fabids</taxon>
        <taxon>Malpighiales</taxon>
        <taxon>Salicaceae</taxon>
        <taxon>Saliceae</taxon>
        <taxon>Populus</taxon>
    </lineage>
</organism>
<evidence type="ECO:0000313" key="1">
    <source>
        <dbReference type="EMBL" id="KAJ6982601.1"/>
    </source>
</evidence>
<keyword evidence="2" id="KW-1185">Reference proteome</keyword>
<dbReference type="AlphaFoldDB" id="A0AAD6MBR2"/>
<proteinExistence type="predicted"/>
<comment type="caution">
    <text evidence="1">The sequence shown here is derived from an EMBL/GenBank/DDBJ whole genome shotgun (WGS) entry which is preliminary data.</text>
</comment>
<protein>
    <submittedName>
        <fullName evidence="1">Uncharacterized protein</fullName>
    </submittedName>
</protein>
<gene>
    <name evidence="1" type="ORF">NC653_025651</name>
</gene>
<sequence>MFLEHSRLQGQGIEKGRSSVIDSALSMEVGVFFIDGAGLSVGVKVLLTREAAAATSLDILPDSEIKPVNPSLFLSGWVIEVSGPMLIFFCSGMLDAFNDVMAEAAAATATACSVLLES</sequence>
<reference evidence="1" key="1">
    <citation type="journal article" date="2023" name="Mol. Ecol. Resour.">
        <title>Chromosome-level genome assembly of a triploid poplar Populus alba 'Berolinensis'.</title>
        <authorList>
            <person name="Chen S."/>
            <person name="Yu Y."/>
            <person name="Wang X."/>
            <person name="Wang S."/>
            <person name="Zhang T."/>
            <person name="Zhou Y."/>
            <person name="He R."/>
            <person name="Meng N."/>
            <person name="Wang Y."/>
            <person name="Liu W."/>
            <person name="Liu Z."/>
            <person name="Liu J."/>
            <person name="Guo Q."/>
            <person name="Huang H."/>
            <person name="Sederoff R.R."/>
            <person name="Wang G."/>
            <person name="Qu G."/>
            <person name="Chen S."/>
        </authorList>
    </citation>
    <scope>NUCLEOTIDE SEQUENCE</scope>
    <source>
        <strain evidence="1">SC-2020</strain>
    </source>
</reference>